<sequence length="965" mass="104992">MKSLRLYAGLILSGVMMVAFSQSAAATTVTVDGNPIEWSAIPERYEATTTHPSNVFQLKVTNDTTQLYVLVTGSGLNTKSQLFIDADDDPQTGYHASGFNQATGESTGAEFLVENDTLLRYTGPATGTSRNTWSWTPVITASMVKTDSAIEWSLPLTSLSISESQDVGVAYICNDSMYDRLPSSDDYFAVEYVDLTPPSKPKQLTASPASLTSVQLTWQPSMDESTVAGYDIFRDGVKIGESTAASYTDANALQGSHAYSVKAFDPAGNRSAASTQAMIQLAGVPASTGNWNDLHTYLVNYTDEAQINHALFAKYDAVVLEPKRVSSQLLADLKTINPQLFTIGYLSIGETLPLLTDANGNRLDIYFLDANGNPMQNPDWHGYYIDARKPVFQDLVLNHWLPDLFAQGFDGVFLDTVDTSAYVSKDNTVDFRPSAQGMAALIQQMKVKFPDKKIVMNRGYHLLGGNNDVSGSIDGVMLESYTSTWANSTLKNPDGSSVEDYHIFPSDSEERIWTNGITTKINKLRFQYNLDGTVKRDAAGKPLKASHFFHAMPLDYAKDTTPEQKAIMQTAVQHAWDNYFVPSIGVKNLDLPPAYDWLNEVSLPAPESFGAQLDIPAMPVPSPDVIDSFSTVDNWQTIRGQTDALPAPGADSVVLSGENGAAKAELTIQGTTEWKNGATLQSREWVQPIDLTHGFVSLQAKSSSLLPADKAFEVIFMDENNDAKAFSLTPYLKTDWTTISLDLVQGGSYIPGWDGAQDGFQADRVKYMQIRIMNTVTNSPAYSGTLWIDNILADQSLPQPAPLIDDFSAGSEQWACSKVTAEDSCSLNIDGGALKWDLDVKGTTGWSNGAMLQSRDWFTPVDFSSKTLHFDARASSVFAGTNKSVQVLLVDRNGSTRGWDITNSLSTQMGEINVSPSVGGTDALSLGQSAFDLDQVSSIRFLVINSLSSASEFTGSVWIDNISAP</sequence>
<dbReference type="PANTHER" id="PTHR35882">
    <property type="entry name" value="PELA"/>
    <property type="match status" value="1"/>
</dbReference>
<dbReference type="Gene3D" id="2.60.120.260">
    <property type="entry name" value="Galactose-binding domain-like"/>
    <property type="match status" value="1"/>
</dbReference>
<gene>
    <name evidence="3" type="ORF">L0M14_10225</name>
</gene>
<dbReference type="Proteomes" id="UP001649230">
    <property type="component" value="Chromosome"/>
</dbReference>
<evidence type="ECO:0000313" key="4">
    <source>
        <dbReference type="Proteomes" id="UP001649230"/>
    </source>
</evidence>
<reference evidence="3 4" key="1">
    <citation type="journal article" date="2024" name="Int. J. Syst. Evol. Microbiol.">
        <title>Paenibacillus hexagrammi sp. nov., a novel bacterium isolated from the gut content of Hexagrammos agrammus.</title>
        <authorList>
            <person name="Jung H.K."/>
            <person name="Kim D.G."/>
            <person name="Zin H."/>
            <person name="Park J."/>
            <person name="Jung H."/>
            <person name="Kim Y.O."/>
            <person name="Kong H.J."/>
            <person name="Kim J.W."/>
            <person name="Kim Y.S."/>
        </authorList>
    </citation>
    <scope>NUCLEOTIDE SEQUENCE [LARGE SCALE GENOMIC DNA]</scope>
    <source>
        <strain evidence="3 4">YPD9-1</strain>
    </source>
</reference>
<keyword evidence="4" id="KW-1185">Reference proteome</keyword>
<feature type="signal peptide" evidence="1">
    <location>
        <begin position="1"/>
        <end position="24"/>
    </location>
</feature>
<name>A0ABY3SN22_9BACL</name>
<dbReference type="Gene3D" id="2.60.40.10">
    <property type="entry name" value="Immunoglobulins"/>
    <property type="match status" value="1"/>
</dbReference>
<keyword evidence="1" id="KW-0732">Signal</keyword>
<proteinExistence type="predicted"/>
<evidence type="ECO:0000256" key="1">
    <source>
        <dbReference type="SAM" id="SignalP"/>
    </source>
</evidence>
<dbReference type="SUPFAM" id="SSF51445">
    <property type="entry name" value="(Trans)glycosidases"/>
    <property type="match status" value="1"/>
</dbReference>
<evidence type="ECO:0000313" key="3">
    <source>
        <dbReference type="EMBL" id="UJF35437.1"/>
    </source>
</evidence>
<protein>
    <submittedName>
        <fullName evidence="3">Endo alpha-1,4 polygalactosaminidase</fullName>
    </submittedName>
</protein>
<accession>A0ABY3SN22</accession>
<feature type="domain" description="Glycoside-hydrolase family GH114 TIM-barrel" evidence="2">
    <location>
        <begin position="315"/>
        <end position="431"/>
    </location>
</feature>
<organism evidence="3 4">
    <name type="scientific">Paenibacillus hexagrammi</name>
    <dbReference type="NCBI Taxonomy" id="2908839"/>
    <lineage>
        <taxon>Bacteria</taxon>
        <taxon>Bacillati</taxon>
        <taxon>Bacillota</taxon>
        <taxon>Bacilli</taxon>
        <taxon>Bacillales</taxon>
        <taxon>Paenibacillaceae</taxon>
        <taxon>Paenibacillus</taxon>
    </lineage>
</organism>
<dbReference type="Pfam" id="PF03537">
    <property type="entry name" value="Glyco_hydro_114"/>
    <property type="match status" value="1"/>
</dbReference>
<dbReference type="EMBL" id="CP090978">
    <property type="protein sequence ID" value="UJF35437.1"/>
    <property type="molecule type" value="Genomic_DNA"/>
</dbReference>
<dbReference type="InterPro" id="IPR036116">
    <property type="entry name" value="FN3_sf"/>
</dbReference>
<dbReference type="InterPro" id="IPR013785">
    <property type="entry name" value="Aldolase_TIM"/>
</dbReference>
<dbReference type="SUPFAM" id="SSF49265">
    <property type="entry name" value="Fibronectin type III"/>
    <property type="match status" value="1"/>
</dbReference>
<dbReference type="RefSeq" id="WP_235122003.1">
    <property type="nucleotide sequence ID" value="NZ_CP090978.1"/>
</dbReference>
<feature type="chain" id="PRO_5045542707" evidence="1">
    <location>
        <begin position="25"/>
        <end position="965"/>
    </location>
</feature>
<dbReference type="InterPro" id="IPR003961">
    <property type="entry name" value="FN3_dom"/>
</dbReference>
<dbReference type="InterPro" id="IPR004352">
    <property type="entry name" value="GH114_TIM-barrel"/>
</dbReference>
<dbReference type="InterPro" id="IPR013783">
    <property type="entry name" value="Ig-like_fold"/>
</dbReference>
<dbReference type="CDD" id="cd00063">
    <property type="entry name" value="FN3"/>
    <property type="match status" value="1"/>
</dbReference>
<dbReference type="PANTHER" id="PTHR35882:SF2">
    <property type="entry name" value="PELA"/>
    <property type="match status" value="1"/>
</dbReference>
<evidence type="ECO:0000259" key="2">
    <source>
        <dbReference type="Pfam" id="PF03537"/>
    </source>
</evidence>
<dbReference type="Gene3D" id="3.20.20.70">
    <property type="entry name" value="Aldolase class I"/>
    <property type="match status" value="1"/>
</dbReference>
<dbReference type="InterPro" id="IPR017853">
    <property type="entry name" value="GH"/>
</dbReference>